<dbReference type="EMBL" id="KV442023">
    <property type="protein sequence ID" value="OAQ32821.1"/>
    <property type="molecule type" value="Genomic_DNA"/>
</dbReference>
<proteinExistence type="predicted"/>
<dbReference type="OrthoDB" id="2444306at2759"/>
<dbReference type="Proteomes" id="UP000078512">
    <property type="component" value="Unassembled WGS sequence"/>
</dbReference>
<keyword evidence="1" id="KW-0472">Membrane</keyword>
<organism evidence="3 4">
    <name type="scientific">Linnemannia elongata AG-77</name>
    <dbReference type="NCBI Taxonomy" id="1314771"/>
    <lineage>
        <taxon>Eukaryota</taxon>
        <taxon>Fungi</taxon>
        <taxon>Fungi incertae sedis</taxon>
        <taxon>Mucoromycota</taxon>
        <taxon>Mortierellomycotina</taxon>
        <taxon>Mortierellomycetes</taxon>
        <taxon>Mortierellales</taxon>
        <taxon>Mortierellaceae</taxon>
        <taxon>Linnemannia</taxon>
    </lineage>
</organism>
<sequence>MMFKSSVTTFLLLAALATVSTAQVETTPTPTTATSTSTTTTSTVFGTPTITTTPTTRPPNNMTSVPDFSSLASVIASVATGRSLNPGYSPTAKPGAGANSASRMGGDVLTGMVFVVLSAVVAGAGTLAL</sequence>
<feature type="signal peptide" evidence="2">
    <location>
        <begin position="1"/>
        <end position="22"/>
    </location>
</feature>
<keyword evidence="1" id="KW-1133">Transmembrane helix</keyword>
<keyword evidence="2" id="KW-0732">Signal</keyword>
<feature type="transmembrane region" description="Helical" evidence="1">
    <location>
        <begin position="108"/>
        <end position="128"/>
    </location>
</feature>
<keyword evidence="4" id="KW-1185">Reference proteome</keyword>
<gene>
    <name evidence="3" type="ORF">K457DRAFT_123003</name>
</gene>
<name>A0A197K7Z1_9FUNG</name>
<accession>A0A197K7Z1</accession>
<evidence type="ECO:0000313" key="3">
    <source>
        <dbReference type="EMBL" id="OAQ32821.1"/>
    </source>
</evidence>
<evidence type="ECO:0000256" key="2">
    <source>
        <dbReference type="SAM" id="SignalP"/>
    </source>
</evidence>
<evidence type="ECO:0000313" key="4">
    <source>
        <dbReference type="Proteomes" id="UP000078512"/>
    </source>
</evidence>
<dbReference type="AlphaFoldDB" id="A0A197K7Z1"/>
<evidence type="ECO:0000256" key="1">
    <source>
        <dbReference type="SAM" id="Phobius"/>
    </source>
</evidence>
<feature type="chain" id="PRO_5008276665" evidence="2">
    <location>
        <begin position="23"/>
        <end position="129"/>
    </location>
</feature>
<keyword evidence="1" id="KW-0812">Transmembrane</keyword>
<protein>
    <submittedName>
        <fullName evidence="3">Uncharacterized protein</fullName>
    </submittedName>
</protein>
<reference evidence="3 4" key="1">
    <citation type="submission" date="2016-05" db="EMBL/GenBank/DDBJ databases">
        <title>Genome sequencing reveals origins of a unique bacterial endosymbiosis in the earliest lineages of terrestrial Fungi.</title>
        <authorList>
            <consortium name="DOE Joint Genome Institute"/>
            <person name="Uehling J."/>
            <person name="Gryganskyi A."/>
            <person name="Hameed K."/>
            <person name="Tschaplinski T."/>
            <person name="Misztal P."/>
            <person name="Wu S."/>
            <person name="Desiro A."/>
            <person name="Vande Pol N."/>
            <person name="Du Z.-Y."/>
            <person name="Zienkiewicz A."/>
            <person name="Zienkiewicz K."/>
            <person name="Morin E."/>
            <person name="Tisserant E."/>
            <person name="Splivallo R."/>
            <person name="Hainaut M."/>
            <person name="Henrissat B."/>
            <person name="Ohm R."/>
            <person name="Kuo A."/>
            <person name="Yan J."/>
            <person name="Lipzen A."/>
            <person name="Nolan M."/>
            <person name="Labutti K."/>
            <person name="Barry K."/>
            <person name="Goldstein A."/>
            <person name="Labbe J."/>
            <person name="Schadt C."/>
            <person name="Tuskan G."/>
            <person name="Grigoriev I."/>
            <person name="Martin F."/>
            <person name="Vilgalys R."/>
            <person name="Bonito G."/>
        </authorList>
    </citation>
    <scope>NUCLEOTIDE SEQUENCE [LARGE SCALE GENOMIC DNA]</scope>
    <source>
        <strain evidence="3 4">AG-77</strain>
    </source>
</reference>